<feature type="non-terminal residue" evidence="1">
    <location>
        <position position="46"/>
    </location>
</feature>
<evidence type="ECO:0000313" key="1">
    <source>
        <dbReference type="EMBL" id="GAI14103.1"/>
    </source>
</evidence>
<dbReference type="AlphaFoldDB" id="X1L549"/>
<dbReference type="EMBL" id="BARV01010583">
    <property type="protein sequence ID" value="GAI14103.1"/>
    <property type="molecule type" value="Genomic_DNA"/>
</dbReference>
<comment type="caution">
    <text evidence="1">The sequence shown here is derived from an EMBL/GenBank/DDBJ whole genome shotgun (WGS) entry which is preliminary data.</text>
</comment>
<proteinExistence type="predicted"/>
<sequence length="46" mass="5500">MPKEVVYKPSEELQKIYRGGTLTPPKFIPTYYEWLSTRGKRIIKTR</sequence>
<accession>X1L549</accession>
<organism evidence="1">
    <name type="scientific">marine sediment metagenome</name>
    <dbReference type="NCBI Taxonomy" id="412755"/>
    <lineage>
        <taxon>unclassified sequences</taxon>
        <taxon>metagenomes</taxon>
        <taxon>ecological metagenomes</taxon>
    </lineage>
</organism>
<gene>
    <name evidence="1" type="ORF">S06H3_20435</name>
</gene>
<reference evidence="1" key="1">
    <citation type="journal article" date="2014" name="Front. Microbiol.">
        <title>High frequency of phylogenetically diverse reductive dehalogenase-homologous genes in deep subseafloor sedimentary metagenomes.</title>
        <authorList>
            <person name="Kawai M."/>
            <person name="Futagami T."/>
            <person name="Toyoda A."/>
            <person name="Takaki Y."/>
            <person name="Nishi S."/>
            <person name="Hori S."/>
            <person name="Arai W."/>
            <person name="Tsubouchi T."/>
            <person name="Morono Y."/>
            <person name="Uchiyama I."/>
            <person name="Ito T."/>
            <person name="Fujiyama A."/>
            <person name="Inagaki F."/>
            <person name="Takami H."/>
        </authorList>
    </citation>
    <scope>NUCLEOTIDE SEQUENCE</scope>
    <source>
        <strain evidence="1">Expedition CK06-06</strain>
    </source>
</reference>
<name>X1L549_9ZZZZ</name>
<protein>
    <submittedName>
        <fullName evidence="1">Uncharacterized protein</fullName>
    </submittedName>
</protein>